<dbReference type="InParanoid" id="A0A0R2FVI8"/>
<name>A0A0R2FVI8_9LACO</name>
<dbReference type="InterPro" id="IPR003615">
    <property type="entry name" value="HNH_nuc"/>
</dbReference>
<dbReference type="NCBIfam" id="TIGR01865">
    <property type="entry name" value="cas_Csn1"/>
    <property type="match status" value="1"/>
</dbReference>
<gene>
    <name evidence="13" type="primary">cas9</name>
    <name evidence="15" type="ORF">IV68_GL000750</name>
</gene>
<comment type="caution">
    <text evidence="15">The sequence shown here is derived from an EMBL/GenBank/DDBJ whole genome shotgun (WGS) entry which is preliminary data.</text>
</comment>
<evidence type="ECO:0000256" key="1">
    <source>
        <dbReference type="ARBA" id="ARBA00001946"/>
    </source>
</evidence>
<dbReference type="InterPro" id="IPR032240">
    <property type="entry name" value="Cas9_REC"/>
</dbReference>
<evidence type="ECO:0000256" key="3">
    <source>
        <dbReference type="ARBA" id="ARBA00022722"/>
    </source>
</evidence>
<dbReference type="PATRIC" id="fig|1123500.6.peg.755"/>
<dbReference type="Pfam" id="PF22702">
    <property type="entry name" value="Cas9_RuvC"/>
    <property type="match status" value="1"/>
</dbReference>
<evidence type="ECO:0000256" key="9">
    <source>
        <dbReference type="ARBA" id="ARBA00023118"/>
    </source>
</evidence>
<comment type="caution">
    <text evidence="13">Lacks conserved residue(s) required for the propagation of feature annotation.</text>
</comment>
<keyword evidence="3 13" id="KW-0540">Nuclease</keyword>
<organism evidence="15 16">
    <name type="scientific">Weissella halotolerans DSM 20190</name>
    <dbReference type="NCBI Taxonomy" id="1123500"/>
    <lineage>
        <taxon>Bacteria</taxon>
        <taxon>Bacillati</taxon>
        <taxon>Bacillota</taxon>
        <taxon>Bacilli</taxon>
        <taxon>Lactobacillales</taxon>
        <taxon>Lactobacillaceae</taxon>
        <taxon>Weissella</taxon>
    </lineage>
</organism>
<keyword evidence="11" id="KW-0464">Manganese</keyword>
<evidence type="ECO:0000256" key="11">
    <source>
        <dbReference type="ARBA" id="ARBA00023211"/>
    </source>
</evidence>
<keyword evidence="8 13" id="KW-0694">RNA-binding</keyword>
<comment type="similarity">
    <text evidence="13">Belongs to the CRISPR-associated Cas9 family.</text>
</comment>
<evidence type="ECO:0000256" key="5">
    <source>
        <dbReference type="ARBA" id="ARBA00022759"/>
    </source>
</evidence>
<accession>A0A0R2FVI8</accession>
<dbReference type="GO" id="GO:0016787">
    <property type="term" value="F:hydrolase activity"/>
    <property type="evidence" value="ECO:0007669"/>
    <property type="project" value="UniProtKB-KW"/>
</dbReference>
<dbReference type="Pfam" id="PF13395">
    <property type="entry name" value="HNH_4"/>
    <property type="match status" value="1"/>
</dbReference>
<evidence type="ECO:0000313" key="16">
    <source>
        <dbReference type="Proteomes" id="UP000051296"/>
    </source>
</evidence>
<keyword evidence="10 13" id="KW-0238">DNA-binding</keyword>
<dbReference type="InterPro" id="IPR032239">
    <property type="entry name" value="Cas9-BH"/>
</dbReference>
<evidence type="ECO:0000259" key="14">
    <source>
        <dbReference type="PROSITE" id="PS51749"/>
    </source>
</evidence>
<keyword evidence="9 13" id="KW-0051">Antiviral defense</keyword>
<proteinExistence type="inferred from homology"/>
<evidence type="ECO:0000256" key="13">
    <source>
        <dbReference type="HAMAP-Rule" id="MF_01480"/>
    </source>
</evidence>
<evidence type="ECO:0000256" key="8">
    <source>
        <dbReference type="ARBA" id="ARBA00022884"/>
    </source>
</evidence>
<dbReference type="EC" id="3.1.-.-" evidence="13"/>
<dbReference type="GO" id="GO:0051607">
    <property type="term" value="P:defense response to virus"/>
    <property type="evidence" value="ECO:0007669"/>
    <property type="project" value="UniProtKB-UniRule"/>
</dbReference>
<keyword evidence="4" id="KW-0479">Metal-binding</keyword>
<protein>
    <recommendedName>
        <fullName evidence="13">CRISPR-associated endonuclease Cas9</fullName>
        <ecNumber evidence="13">3.1.-.-</ecNumber>
    </recommendedName>
</protein>
<dbReference type="GO" id="GO:0046872">
    <property type="term" value="F:metal ion binding"/>
    <property type="evidence" value="ECO:0007669"/>
    <property type="project" value="UniProtKB-UniRule"/>
</dbReference>
<dbReference type="GO" id="GO:0003723">
    <property type="term" value="F:RNA binding"/>
    <property type="evidence" value="ECO:0007669"/>
    <property type="project" value="UniProtKB-UniRule"/>
</dbReference>
<dbReference type="Pfam" id="PF16592">
    <property type="entry name" value="Cas9_REC"/>
    <property type="match status" value="1"/>
</dbReference>
<keyword evidence="16" id="KW-1185">Reference proteome</keyword>
<dbReference type="InterPro" id="IPR033114">
    <property type="entry name" value="HNH_CAS9"/>
</dbReference>
<keyword evidence="6 13" id="KW-0378">Hydrolase</keyword>
<dbReference type="STRING" id="1123500.GCA_000420365_00677"/>
<dbReference type="Pfam" id="PF16593">
    <property type="entry name" value="Cas9-BH"/>
    <property type="match status" value="1"/>
</dbReference>
<evidence type="ECO:0000256" key="4">
    <source>
        <dbReference type="ARBA" id="ARBA00022723"/>
    </source>
</evidence>
<comment type="function">
    <text evidence="13">CRISPR (clustered regularly interspaced short palindromic repeat) is an adaptive immune system that provides protection against mobile genetic elements (viruses, transposable elements and conjugative plasmids). CRISPR clusters contain spacers, sequences complementary to antecedent mobile elements, and target invading nucleic acids. CRISPR clusters are transcribed and processed into CRISPR RNA (crRNA). In type II CRISPR systems correct processing of pre-crRNA requires a trans-encoded small RNA (tracrRNA), endogenous ribonuclease 3 (rnc) and this protein. The tracrRNA serves as a guide for ribonuclease 3-aided processing of pre-crRNA. Subsequently Cas9/crRNA/tracrRNA endonucleolytically cleaves linear or circular dsDNA target complementary to the spacer; Cas9 is inactive in the absence of the 2 guide RNAs (gRNA). Cas9 recognizes the protospacer adjacent motif (PAM) in the CRISPR repeat sequences to help distinguish self versus nonself, as targets within the bacterial CRISPR locus do not have PAMs. PAM recognition is also required for catalytic activity.</text>
</comment>
<dbReference type="Pfam" id="PF16595">
    <property type="entry name" value="Cas9_PI"/>
    <property type="match status" value="1"/>
</dbReference>
<dbReference type="EMBL" id="JQAX01000002">
    <property type="protein sequence ID" value="KRN32399.1"/>
    <property type="molecule type" value="Genomic_DNA"/>
</dbReference>
<dbReference type="PROSITE" id="PS51749">
    <property type="entry name" value="HNH_CAS9"/>
    <property type="match status" value="1"/>
</dbReference>
<comment type="cofactor">
    <cofactor evidence="1">
        <name>Mg(2+)</name>
        <dbReference type="ChEBI" id="CHEBI:18420"/>
    </cofactor>
</comment>
<reference evidence="15 16" key="1">
    <citation type="journal article" date="2015" name="Genome Announc.">
        <title>Expanding the biotechnology potential of lactobacilli through comparative genomics of 213 strains and associated genera.</title>
        <authorList>
            <person name="Sun Z."/>
            <person name="Harris H.M."/>
            <person name="McCann A."/>
            <person name="Guo C."/>
            <person name="Argimon S."/>
            <person name="Zhang W."/>
            <person name="Yang X."/>
            <person name="Jeffery I.B."/>
            <person name="Cooney J.C."/>
            <person name="Kagawa T.F."/>
            <person name="Liu W."/>
            <person name="Song Y."/>
            <person name="Salvetti E."/>
            <person name="Wrobel A."/>
            <person name="Rasinkangas P."/>
            <person name="Parkhill J."/>
            <person name="Rea M.C."/>
            <person name="O'Sullivan O."/>
            <person name="Ritari J."/>
            <person name="Douillard F.P."/>
            <person name="Paul Ross R."/>
            <person name="Yang R."/>
            <person name="Briner A.E."/>
            <person name="Felis G.E."/>
            <person name="de Vos W.M."/>
            <person name="Barrangou R."/>
            <person name="Klaenhammer T.R."/>
            <person name="Caufield P.W."/>
            <person name="Cui Y."/>
            <person name="Zhang H."/>
            <person name="O'Toole P.W."/>
        </authorList>
    </citation>
    <scope>NUCLEOTIDE SEQUENCE [LARGE SCALE GENOMIC DNA]</scope>
    <source>
        <strain evidence="15 16">DSM 20190</strain>
    </source>
</reference>
<dbReference type="GO" id="GO:0043571">
    <property type="term" value="P:maintenance of CRISPR repeat elements"/>
    <property type="evidence" value="ECO:0007669"/>
    <property type="project" value="UniProtKB-UniRule"/>
</dbReference>
<keyword evidence="5 13" id="KW-0255">Endonuclease</keyword>
<dbReference type="InterPro" id="IPR036397">
    <property type="entry name" value="RNaseH_sf"/>
</dbReference>
<evidence type="ECO:0000313" key="15">
    <source>
        <dbReference type="EMBL" id="KRN32399.1"/>
    </source>
</evidence>
<dbReference type="Proteomes" id="UP000051296">
    <property type="component" value="Unassembled WGS sequence"/>
</dbReference>
<evidence type="ECO:0000256" key="10">
    <source>
        <dbReference type="ARBA" id="ARBA00023125"/>
    </source>
</evidence>
<dbReference type="InterPro" id="IPR055228">
    <property type="entry name" value="Cas9_RuvC"/>
</dbReference>
<dbReference type="InterPro" id="IPR032237">
    <property type="entry name" value="Cas9_PI"/>
</dbReference>
<dbReference type="GO" id="GO:0003677">
    <property type="term" value="F:DNA binding"/>
    <property type="evidence" value="ECO:0007669"/>
    <property type="project" value="UniProtKB-UniRule"/>
</dbReference>
<dbReference type="Gene3D" id="3.30.420.10">
    <property type="entry name" value="Ribonuclease H-like superfamily/Ribonuclease H"/>
    <property type="match status" value="1"/>
</dbReference>
<dbReference type="eggNOG" id="COG3513">
    <property type="taxonomic scope" value="Bacteria"/>
</dbReference>
<keyword evidence="7" id="KW-0460">Magnesium</keyword>
<dbReference type="InterPro" id="IPR028629">
    <property type="entry name" value="Cas9"/>
</dbReference>
<comment type="subunit">
    <text evidence="12 13">Monomer. Binds crRNA and tracrRNA.</text>
</comment>
<evidence type="ECO:0000256" key="12">
    <source>
        <dbReference type="ARBA" id="ARBA00046380"/>
    </source>
</evidence>
<dbReference type="HAMAP" id="MF_01480">
    <property type="entry name" value="Cas9"/>
    <property type="match status" value="1"/>
</dbReference>
<evidence type="ECO:0000256" key="6">
    <source>
        <dbReference type="ARBA" id="ARBA00022801"/>
    </source>
</evidence>
<evidence type="ECO:0000256" key="2">
    <source>
        <dbReference type="ARBA" id="ARBA00005244"/>
    </source>
</evidence>
<sequence length="1309" mass="151513">MGSVGFAGIDNQYNLVRTKGKNVIGVRLFDEADSAAERRGHRTNRRRLQRRRWRLRLLDDIFAKPLQAVDPNFLARLKYSYVNKKDQGQQDHYYGGYVFGSTAADQAYHQAYPTIYHLRKRLMEDDQKHDLREVYLAIHHIVKYRGNFLNPQSSLDIDQQFDVTDFAQALARFADHQALSWALEAPIRFLEAELATGLSNSARVDAAIEAFSFDTKVDRAAIKEMLKGLSGNQIDFTKLFVNVDSADWDQEERKQWKMKLSEEDFDEQALPILERLSQDETEFFLAIKRAYDGIALMRFLGDEQSLSSAMIKAYEDHRRDLTFLKTQVRTPQNRQALSEGYTNYLSVDDKKHKRGAKELAQLIEASDASEQDKATMLDRIANDQFAPKQRTKANGLIPYQLHLAELKKILAKQGQYYPFLLDTFAKQGQSVNKIEELVQFRVPYYVGPMVPKSETAGNAENHWVEKNDGQTKVSVTPWNFDQVFNRDRAAKSFIDRLTGTDTYLIGEPTLPRHSLTYETFTVLNELNNIRIDGKRLPVETKQAIVEDLFKKYRLVTKKRLQDYFASFGKREVELTGLADESRFTSSLTSYHDLQGLLGTDFITNPQNHSLLEKIVEIQTVFEDSDIAERELGKLGLEQKLIPRLAKKHYTGWGNLSRKLLDTSFIHDPERPEEPVSIMDLLYTTNKNFMEILHDSEYGVEEWLKSQNMIDDQKDIQMRIDELTTSPANKRGIKQAFNVLDDITQAMGEEPAYVYLEFAREKQASRRTVSRKKRLETLYKNAALKTEFKAIKEALAEESDDRMQDDRLYLYYAQLGRDMYTGQSISIDQLSSHYDIDHIVPRAFIKDDSLENKVLVNRTDNARKTDSATFTADVKAKAFPLWQQLKKLGLISAKKFRLLTRTGDFTEMERERFIARQLVETRQIIKNVAALIEGHFSQTQAVAIRAEVTGELRQLTQIKKDRDINDYHHAQDALLVATAGTYLHRHFPKRDARFIYNEFDYYTQHWLKNQGENRRRHPYSFVVGTMSKGNEDWTPDNLNYLRKVMQYKTMLMTRKPVGPEGALYKETLIAADPKKRLVGASKERQDPTIYGGYTKESSAYMSLVRAGGKNQLVKIPVRIANEIHSGQRKLDDYVQAKVKKFERILLPKISLGQLVEDEGQRFYLATNEMKHNAKQLWLDQKVVTTYKRLTAESPVEDFLTVFDALTSSATIHHFKFYQRDLELLRDNRAGFQDLAKATQLKVLKDVLYELHDNAGWRDPIKQYFKEIGLKVRMWTKLQKEGGIKLTDQAELIYQSPSGLFEKRRRVQDLL</sequence>
<evidence type="ECO:0000256" key="7">
    <source>
        <dbReference type="ARBA" id="ARBA00022842"/>
    </source>
</evidence>
<comment type="domain">
    <text evidence="13">Has 2 endonuclease domains. The discontinuous RuvC-like domain cleaves the target DNA noncomplementary to crRNA while the HNH nuclease domain cleaves the target DNA complementary to crRNA.</text>
</comment>
<dbReference type="GO" id="GO:0004519">
    <property type="term" value="F:endonuclease activity"/>
    <property type="evidence" value="ECO:0007669"/>
    <property type="project" value="UniProtKB-UniRule"/>
</dbReference>
<feature type="domain" description="HNH Cas9-type" evidence="14">
    <location>
        <begin position="761"/>
        <end position="917"/>
    </location>
</feature>
<comment type="similarity">
    <text evidence="2">Belongs to the CRISPR-associated protein Cas9 family. Subtype II-A subfamily.</text>
</comment>
<feature type="active site" description="Proton acceptor for HNH nuclease domain" evidence="13">
    <location>
        <position position="837"/>
    </location>
</feature>